<feature type="domain" description="Ferric oxidoreductase" evidence="8">
    <location>
        <begin position="137"/>
        <end position="253"/>
    </location>
</feature>
<reference evidence="9" key="1">
    <citation type="submission" date="2017-08" db="EMBL/GenBank/DDBJ databases">
        <authorList>
            <person name="Polle J.E."/>
            <person name="Barry K."/>
            <person name="Cushman J."/>
            <person name="Schmutz J."/>
            <person name="Tran D."/>
            <person name="Hathwaick L.T."/>
            <person name="Yim W.C."/>
            <person name="Jenkins J."/>
            <person name="Mckie-Krisberg Z.M."/>
            <person name="Prochnik S."/>
            <person name="Lindquist E."/>
            <person name="Dockter R.B."/>
            <person name="Adam C."/>
            <person name="Molina H."/>
            <person name="Bunkerborg J."/>
            <person name="Jin E."/>
            <person name="Buchheim M."/>
            <person name="Magnuson J."/>
        </authorList>
    </citation>
    <scope>NUCLEOTIDE SEQUENCE</scope>
    <source>
        <strain evidence="9">CCAP 19/18</strain>
    </source>
</reference>
<dbReference type="Proteomes" id="UP000815325">
    <property type="component" value="Unassembled WGS sequence"/>
</dbReference>
<dbReference type="InterPro" id="IPR013130">
    <property type="entry name" value="Fe3_Rdtase_TM_dom"/>
</dbReference>
<accession>A0ABQ7H0X2</accession>
<comment type="caution">
    <text evidence="9">The sequence shown here is derived from an EMBL/GenBank/DDBJ whole genome shotgun (WGS) entry which is preliminary data.</text>
</comment>
<evidence type="ECO:0000256" key="6">
    <source>
        <dbReference type="SAM" id="MobiDB-lite"/>
    </source>
</evidence>
<dbReference type="Gene3D" id="3.40.50.80">
    <property type="entry name" value="Nucleotide-binding domain of ferredoxin-NADP reductase (FNR) module"/>
    <property type="match status" value="1"/>
</dbReference>
<dbReference type="SUPFAM" id="SSF52343">
    <property type="entry name" value="Ferredoxin reductase-like, C-terminal NADP-linked domain"/>
    <property type="match status" value="1"/>
</dbReference>
<keyword evidence="4" id="KW-0560">Oxidoreductase</keyword>
<feature type="region of interest" description="Disordered" evidence="6">
    <location>
        <begin position="967"/>
        <end position="991"/>
    </location>
</feature>
<feature type="transmembrane region" description="Helical" evidence="7">
    <location>
        <begin position="84"/>
        <end position="111"/>
    </location>
</feature>
<gene>
    <name evidence="9" type="ORF">DUNSADRAFT_16589</name>
</gene>
<feature type="transmembrane region" description="Helical" evidence="7">
    <location>
        <begin position="794"/>
        <end position="816"/>
    </location>
</feature>
<comment type="subcellular location">
    <subcellularLocation>
        <location evidence="1">Membrane</location>
        <topology evidence="1">Multi-pass membrane protein</topology>
    </subcellularLocation>
</comment>
<protein>
    <recommendedName>
        <fullName evidence="8">Ferric oxidoreductase domain-containing protein</fullName>
    </recommendedName>
</protein>
<keyword evidence="10" id="KW-1185">Reference proteome</keyword>
<feature type="transmembrane region" description="Helical" evidence="7">
    <location>
        <begin position="211"/>
        <end position="231"/>
    </location>
</feature>
<evidence type="ECO:0000256" key="7">
    <source>
        <dbReference type="SAM" id="Phobius"/>
    </source>
</evidence>
<feature type="transmembrane region" description="Helical" evidence="7">
    <location>
        <begin position="61"/>
        <end position="78"/>
    </location>
</feature>
<evidence type="ECO:0000259" key="8">
    <source>
        <dbReference type="Pfam" id="PF01794"/>
    </source>
</evidence>
<dbReference type="InterPro" id="IPR039261">
    <property type="entry name" value="FNR_nucleotide-bd"/>
</dbReference>
<proteinExistence type="predicted"/>
<dbReference type="PANTHER" id="PTHR11972:SF69">
    <property type="entry name" value="FERRIC REDUCTION OXIDASE 6-RELATED"/>
    <property type="match status" value="1"/>
</dbReference>
<evidence type="ECO:0000256" key="3">
    <source>
        <dbReference type="ARBA" id="ARBA00022989"/>
    </source>
</evidence>
<evidence type="ECO:0000256" key="2">
    <source>
        <dbReference type="ARBA" id="ARBA00022692"/>
    </source>
</evidence>
<feature type="compositionally biased region" description="Low complexity" evidence="6">
    <location>
        <begin position="549"/>
        <end position="586"/>
    </location>
</feature>
<evidence type="ECO:0000256" key="4">
    <source>
        <dbReference type="ARBA" id="ARBA00023002"/>
    </source>
</evidence>
<dbReference type="EMBL" id="MU069512">
    <property type="protein sequence ID" value="KAF5840498.1"/>
    <property type="molecule type" value="Genomic_DNA"/>
</dbReference>
<name>A0ABQ7H0X2_DUNSA</name>
<feature type="region of interest" description="Disordered" evidence="6">
    <location>
        <begin position="545"/>
        <end position="593"/>
    </location>
</feature>
<dbReference type="CDD" id="cd06186">
    <property type="entry name" value="NOX_Duox_like_FAD_NADP"/>
    <property type="match status" value="1"/>
</dbReference>
<feature type="transmembrane region" description="Helical" evidence="7">
    <location>
        <begin position="238"/>
        <end position="257"/>
    </location>
</feature>
<dbReference type="InterPro" id="IPR050369">
    <property type="entry name" value="RBOH/FRE"/>
</dbReference>
<dbReference type="PANTHER" id="PTHR11972">
    <property type="entry name" value="NADPH OXIDASE"/>
    <property type="match status" value="1"/>
</dbReference>
<feature type="transmembrane region" description="Helical" evidence="7">
    <location>
        <begin position="836"/>
        <end position="856"/>
    </location>
</feature>
<organism evidence="9 10">
    <name type="scientific">Dunaliella salina</name>
    <name type="common">Green alga</name>
    <name type="synonym">Protococcus salinus</name>
    <dbReference type="NCBI Taxonomy" id="3046"/>
    <lineage>
        <taxon>Eukaryota</taxon>
        <taxon>Viridiplantae</taxon>
        <taxon>Chlorophyta</taxon>
        <taxon>core chlorophytes</taxon>
        <taxon>Chlorophyceae</taxon>
        <taxon>CS clade</taxon>
        <taxon>Chlamydomonadales</taxon>
        <taxon>Dunaliellaceae</taxon>
        <taxon>Dunaliella</taxon>
    </lineage>
</organism>
<feature type="transmembrane region" description="Helical" evidence="7">
    <location>
        <begin position="181"/>
        <end position="205"/>
    </location>
</feature>
<dbReference type="Pfam" id="PF01794">
    <property type="entry name" value="Ferric_reduct"/>
    <property type="match status" value="1"/>
</dbReference>
<feature type="transmembrane region" description="Helical" evidence="7">
    <location>
        <begin position="411"/>
        <end position="428"/>
    </location>
</feature>
<evidence type="ECO:0000256" key="5">
    <source>
        <dbReference type="ARBA" id="ARBA00023136"/>
    </source>
</evidence>
<feature type="transmembrane region" description="Helical" evidence="7">
    <location>
        <begin position="20"/>
        <end position="40"/>
    </location>
</feature>
<feature type="compositionally biased region" description="Low complexity" evidence="6">
    <location>
        <begin position="968"/>
        <end position="977"/>
    </location>
</feature>
<keyword evidence="3 7" id="KW-1133">Transmembrane helix</keyword>
<evidence type="ECO:0000256" key="1">
    <source>
        <dbReference type="ARBA" id="ARBA00004141"/>
    </source>
</evidence>
<keyword evidence="2 7" id="KW-0812">Transmembrane</keyword>
<evidence type="ECO:0000313" key="9">
    <source>
        <dbReference type="EMBL" id="KAF5840498.1"/>
    </source>
</evidence>
<evidence type="ECO:0000313" key="10">
    <source>
        <dbReference type="Proteomes" id="UP000815325"/>
    </source>
</evidence>
<sequence length="1038" mass="111817">MVPSHGHEGHGGESSLGENTVLQVWAAVFVAVCFSVLLEAGRRRARAGLNCMRARTHVRRIMLQALWMKVRYMLSYPLPPRSMWAWGAGGAVSVLDALVMVAWAAMAYTCLYLKLQARLSPAASPDKQMKVYAKAIGTATRAQLALALLPVPRSNFLAWLLPEAEFSTLIKYHRWMSWGLLYTYCLHGAAYSYVWLGGAGILAALTKTVNLWGVIALLMGLTISLTSCAWMRRSSYQWFYRIHVIGAPLFLAALFIHDRTSALYVVPAMLLVVVDRVHRTWADLVNRTGVSIAQGSLAVEGGIITMKLPWNKIALLHGTETLYLTAPTLSSNPHPFSVADVVPQSHSEAEGHSSLGHQESPGQIATIHAKVSGGWTSGLRAHVLLKPNEPLLLKVEGPYESSLRGLPHSPVIVMVAGGIGITPLLALLRRWNREHAQAAAEAWRAPEHTSCASPPLTLLGKSHPCTGDHNQLAHHQKVCHQQQGLEQDSRCSCSGPDGTLADENTMAGAQEGPGCCARDVESLCCGGNEEGGALQANASYGTDSFGMDRGSSSGSSSRSNSNWGSRGDAAGLSTSTSPPSPINNSSGHGRESPPSQVYLVFSCKSIDELRLLGPELLDAAHGPGADKWLHLYVSYTGFELEAAGKTCATCTEQGQECILRPTLLLPQPPSASKLNSTALGEAKVCKCNPCPRPSLVPDSPCTHCSCAADLNSLRHTDLSVSRGSLGGVDGCGHSVATASRGNALHCTALHSRCKHSHCKQHSVATGSHVQLERSLGAAGATGNVWLQPPPSRHLFLSFACACLAFGGAYLSLMQLAPFLLEYLAGGDWYGPVESGIVLFMLAVSGAAIPPALLLYVHHTLSRLCRWLRGVPRKVLIQSEEGLQLCKPNRSEQEPQQLLQCCVHGDDAIDQRPRQNATDGRDRAGLCVLPGYELDWDSKPQGKRIKLCRGRPQLMQLLRAVQQLHGNASKAHSSLSSRSDSDENSSDEPLIQPVPRCGLIPVLIGGPEPMWVSTQEACWQLNGLRVPAFLEPHRVAHQH</sequence>
<keyword evidence="5 7" id="KW-0472">Membrane</keyword>